<dbReference type="Pfam" id="PF18946">
    <property type="entry name" value="Apex"/>
    <property type="match status" value="1"/>
</dbReference>
<protein>
    <recommendedName>
        <fullName evidence="1">Bacteriophage Mu Gp45 N-terminal domain-containing protein</fullName>
    </recommendedName>
</protein>
<dbReference type="InterPro" id="IPR053861">
    <property type="entry name" value="Phage_Mu_Gp45_N"/>
</dbReference>
<dbReference type="RefSeq" id="WP_188612381.1">
    <property type="nucleotide sequence ID" value="NZ_BMGG01000011.1"/>
</dbReference>
<feature type="domain" description="Bacteriophage Mu Gp45 N-terminal" evidence="1">
    <location>
        <begin position="18"/>
        <end position="90"/>
    </location>
</feature>
<dbReference type="Proteomes" id="UP000637002">
    <property type="component" value="Unassembled WGS sequence"/>
</dbReference>
<name>A0A916UVC3_9HYPH</name>
<comment type="caution">
    <text evidence="2">The sequence shown here is derived from an EMBL/GenBank/DDBJ whole genome shotgun (WGS) entry which is preliminary data.</text>
</comment>
<reference evidence="2" key="1">
    <citation type="journal article" date="2014" name="Int. J. Syst. Evol. Microbiol.">
        <title>Complete genome sequence of Corynebacterium casei LMG S-19264T (=DSM 44701T), isolated from a smear-ripened cheese.</title>
        <authorList>
            <consortium name="US DOE Joint Genome Institute (JGI-PGF)"/>
            <person name="Walter F."/>
            <person name="Albersmeier A."/>
            <person name="Kalinowski J."/>
            <person name="Ruckert C."/>
        </authorList>
    </citation>
    <scope>NUCLEOTIDE SEQUENCE</scope>
    <source>
        <strain evidence="2">CGMCC 1.12919</strain>
    </source>
</reference>
<evidence type="ECO:0000313" key="3">
    <source>
        <dbReference type="Proteomes" id="UP000637002"/>
    </source>
</evidence>
<sequence length="179" mass="19171">MRTDFDDLAGRSYSGVFRGTLVKASDNTKMQELEIRGRFGERITNVEHWHPYGSYSVPLAPKDGKEAEVLVANLGGSADHPVVLGVADRRHRPTGLQPGETGLHDDQGQRVHIGRDGIVISAPDTKSITVQIGGVSFKVSKDGVDITGGYVKHNGRMIDATHRHDGVQPGGGNTGEPLA</sequence>
<gene>
    <name evidence="2" type="ORF">GCM10010994_55130</name>
</gene>
<dbReference type="Pfam" id="PF06890">
    <property type="entry name" value="Phage_Mu_Gp45"/>
    <property type="match status" value="1"/>
</dbReference>
<proteinExistence type="predicted"/>
<accession>A0A916UVC3</accession>
<organism evidence="2 3">
    <name type="scientific">Chelatococcus reniformis</name>
    <dbReference type="NCBI Taxonomy" id="1494448"/>
    <lineage>
        <taxon>Bacteria</taxon>
        <taxon>Pseudomonadati</taxon>
        <taxon>Pseudomonadota</taxon>
        <taxon>Alphaproteobacteria</taxon>
        <taxon>Hyphomicrobiales</taxon>
        <taxon>Chelatococcaceae</taxon>
        <taxon>Chelatococcus</taxon>
    </lineage>
</organism>
<keyword evidence="3" id="KW-1185">Reference proteome</keyword>
<evidence type="ECO:0000259" key="1">
    <source>
        <dbReference type="Pfam" id="PF06890"/>
    </source>
</evidence>
<dbReference type="InterPro" id="IPR044033">
    <property type="entry name" value="GpV-like_apex"/>
</dbReference>
<dbReference type="AlphaFoldDB" id="A0A916UVC3"/>
<reference evidence="2" key="2">
    <citation type="submission" date="2020-09" db="EMBL/GenBank/DDBJ databases">
        <authorList>
            <person name="Sun Q."/>
            <person name="Zhou Y."/>
        </authorList>
    </citation>
    <scope>NUCLEOTIDE SEQUENCE</scope>
    <source>
        <strain evidence="2">CGMCC 1.12919</strain>
    </source>
</reference>
<dbReference type="EMBL" id="BMGG01000011">
    <property type="protein sequence ID" value="GGC90267.1"/>
    <property type="molecule type" value="Genomic_DNA"/>
</dbReference>
<evidence type="ECO:0000313" key="2">
    <source>
        <dbReference type="EMBL" id="GGC90267.1"/>
    </source>
</evidence>